<comment type="caution">
    <text evidence="2">The sequence shown here is derived from an EMBL/GenBank/DDBJ whole genome shotgun (WGS) entry which is preliminary data.</text>
</comment>
<accession>A0A7W5YSV4</accession>
<proteinExistence type="predicted"/>
<evidence type="ECO:0000313" key="3">
    <source>
        <dbReference type="Proteomes" id="UP000579945"/>
    </source>
</evidence>
<dbReference type="EMBL" id="JACIBV010000002">
    <property type="protein sequence ID" value="MBB3732862.1"/>
    <property type="molecule type" value="Genomic_DNA"/>
</dbReference>
<sequence length="46" mass="4855">MHFAYTLSRASGVDTSGGRGTTCTRSSPAALRHGARLPSRTLLHSL</sequence>
<protein>
    <submittedName>
        <fullName evidence="2">Uncharacterized protein</fullName>
    </submittedName>
</protein>
<organism evidence="2 3">
    <name type="scientific">Nonomuraea dietziae</name>
    <dbReference type="NCBI Taxonomy" id="65515"/>
    <lineage>
        <taxon>Bacteria</taxon>
        <taxon>Bacillati</taxon>
        <taxon>Actinomycetota</taxon>
        <taxon>Actinomycetes</taxon>
        <taxon>Streptosporangiales</taxon>
        <taxon>Streptosporangiaceae</taxon>
        <taxon>Nonomuraea</taxon>
    </lineage>
</organism>
<gene>
    <name evidence="2" type="ORF">FHR33_008809</name>
</gene>
<dbReference type="AlphaFoldDB" id="A0A7W5YSV4"/>
<name>A0A7W5YSV4_9ACTN</name>
<dbReference type="Proteomes" id="UP000579945">
    <property type="component" value="Unassembled WGS sequence"/>
</dbReference>
<evidence type="ECO:0000313" key="2">
    <source>
        <dbReference type="EMBL" id="MBB3732862.1"/>
    </source>
</evidence>
<feature type="region of interest" description="Disordered" evidence="1">
    <location>
        <begin position="1"/>
        <end position="46"/>
    </location>
</feature>
<evidence type="ECO:0000256" key="1">
    <source>
        <dbReference type="SAM" id="MobiDB-lite"/>
    </source>
</evidence>
<keyword evidence="3" id="KW-1185">Reference proteome</keyword>
<reference evidence="2 3" key="1">
    <citation type="submission" date="2020-08" db="EMBL/GenBank/DDBJ databases">
        <title>Sequencing the genomes of 1000 actinobacteria strains.</title>
        <authorList>
            <person name="Klenk H.-P."/>
        </authorList>
    </citation>
    <scope>NUCLEOTIDE SEQUENCE [LARGE SCALE GENOMIC DNA]</scope>
    <source>
        <strain evidence="2 3">DSM 44320</strain>
    </source>
</reference>